<name>A0ABV6TCG0_9ACTN</name>
<feature type="signal peptide" evidence="1">
    <location>
        <begin position="1"/>
        <end position="35"/>
    </location>
</feature>
<evidence type="ECO:0000256" key="1">
    <source>
        <dbReference type="SAM" id="SignalP"/>
    </source>
</evidence>
<gene>
    <name evidence="2" type="ORF">ACFH04_06975</name>
</gene>
<dbReference type="Proteomes" id="UP001589887">
    <property type="component" value="Unassembled WGS sequence"/>
</dbReference>
<organism evidence="2 3">
    <name type="scientific">Streptomyces noboritoensis</name>
    <dbReference type="NCBI Taxonomy" id="67337"/>
    <lineage>
        <taxon>Bacteria</taxon>
        <taxon>Bacillati</taxon>
        <taxon>Actinomycetota</taxon>
        <taxon>Actinomycetes</taxon>
        <taxon>Kitasatosporales</taxon>
        <taxon>Streptomycetaceae</taxon>
        <taxon>Streptomyces</taxon>
    </lineage>
</organism>
<sequence>MECFAVKPLSRTAAAFTLTVAVTGAAAVTATSAHAVDNRCYITASAANVRAKATTRAVAVGVAYKGWSCAALDYSYPGDTQWAKIRVNRTGVVGWVRGDLLHTPGEGVHTCIPENCPR</sequence>
<evidence type="ECO:0000313" key="2">
    <source>
        <dbReference type="EMBL" id="MFC0843477.1"/>
    </source>
</evidence>
<comment type="caution">
    <text evidence="2">The sequence shown here is derived from an EMBL/GenBank/DDBJ whole genome shotgun (WGS) entry which is preliminary data.</text>
</comment>
<proteinExistence type="predicted"/>
<protein>
    <submittedName>
        <fullName evidence="2">SH3 domain-containing protein</fullName>
    </submittedName>
</protein>
<keyword evidence="3" id="KW-1185">Reference proteome</keyword>
<accession>A0ABV6TCG0</accession>
<dbReference type="EMBL" id="JBHMQV010000007">
    <property type="protein sequence ID" value="MFC0843477.1"/>
    <property type="molecule type" value="Genomic_DNA"/>
</dbReference>
<feature type="chain" id="PRO_5046673040" evidence="1">
    <location>
        <begin position="36"/>
        <end position="118"/>
    </location>
</feature>
<dbReference type="RefSeq" id="WP_394317251.1">
    <property type="nucleotide sequence ID" value="NZ_JBHMQV010000007.1"/>
</dbReference>
<reference evidence="2 3" key="1">
    <citation type="submission" date="2024-09" db="EMBL/GenBank/DDBJ databases">
        <authorList>
            <person name="Sun Q."/>
            <person name="Mori K."/>
        </authorList>
    </citation>
    <scope>NUCLEOTIDE SEQUENCE [LARGE SCALE GENOMIC DNA]</scope>
    <source>
        <strain evidence="2 3">JCM 4557</strain>
    </source>
</reference>
<dbReference type="Gene3D" id="2.30.30.40">
    <property type="entry name" value="SH3 Domains"/>
    <property type="match status" value="1"/>
</dbReference>
<evidence type="ECO:0000313" key="3">
    <source>
        <dbReference type="Proteomes" id="UP001589887"/>
    </source>
</evidence>
<keyword evidence="1" id="KW-0732">Signal</keyword>